<feature type="domain" description="RING-type" evidence="3">
    <location>
        <begin position="162"/>
        <end position="204"/>
    </location>
</feature>
<accession>A0AAD5SI11</accession>
<feature type="non-terminal residue" evidence="4">
    <location>
        <position position="1"/>
    </location>
</feature>
<dbReference type="GO" id="GO:0008270">
    <property type="term" value="F:zinc ion binding"/>
    <property type="evidence" value="ECO:0007669"/>
    <property type="project" value="UniProtKB-KW"/>
</dbReference>
<evidence type="ECO:0000313" key="4">
    <source>
        <dbReference type="EMBL" id="KAJ3055003.1"/>
    </source>
</evidence>
<keyword evidence="5" id="KW-1185">Reference proteome</keyword>
<gene>
    <name evidence="4" type="ORF">HK097_000082</name>
</gene>
<proteinExistence type="predicted"/>
<organism evidence="4 5">
    <name type="scientific">Rhizophlyctis rosea</name>
    <dbReference type="NCBI Taxonomy" id="64517"/>
    <lineage>
        <taxon>Eukaryota</taxon>
        <taxon>Fungi</taxon>
        <taxon>Fungi incertae sedis</taxon>
        <taxon>Chytridiomycota</taxon>
        <taxon>Chytridiomycota incertae sedis</taxon>
        <taxon>Chytridiomycetes</taxon>
        <taxon>Rhizophlyctidales</taxon>
        <taxon>Rhizophlyctidaceae</taxon>
        <taxon>Rhizophlyctis</taxon>
    </lineage>
</organism>
<sequence length="218" mass="23796">GAPSSIRPAAHKHDPLPPPRNLRTLASFLLPTPAPPPTNVKPDVIYDRIARTCVRMGFPPPSVINAMSNVKLYNVDEKAKTYGVVLERVPEIIRRGVEEVVARLVDGDSLPKGEEAPLPIKPLTDPTRYLTFITRIASPPPSPSKPSPPPSQAPTTPTENLCPICFTNPSNASYNPCHHSACSPCAKKAIQRPGGMYRKCFLCRVKVEKVIVDKVQAR</sequence>
<keyword evidence="1" id="KW-0862">Zinc</keyword>
<feature type="region of interest" description="Disordered" evidence="2">
    <location>
        <begin position="1"/>
        <end position="23"/>
    </location>
</feature>
<protein>
    <recommendedName>
        <fullName evidence="3">RING-type domain-containing protein</fullName>
    </recommendedName>
</protein>
<comment type="caution">
    <text evidence="4">The sequence shown here is derived from an EMBL/GenBank/DDBJ whole genome shotgun (WGS) entry which is preliminary data.</text>
</comment>
<evidence type="ECO:0000313" key="5">
    <source>
        <dbReference type="Proteomes" id="UP001212841"/>
    </source>
</evidence>
<dbReference type="Proteomes" id="UP001212841">
    <property type="component" value="Unassembled WGS sequence"/>
</dbReference>
<evidence type="ECO:0000256" key="2">
    <source>
        <dbReference type="SAM" id="MobiDB-lite"/>
    </source>
</evidence>
<evidence type="ECO:0000256" key="1">
    <source>
        <dbReference type="PROSITE-ProRule" id="PRU00175"/>
    </source>
</evidence>
<keyword evidence="1" id="KW-0863">Zinc-finger</keyword>
<keyword evidence="1" id="KW-0479">Metal-binding</keyword>
<dbReference type="InterPro" id="IPR013083">
    <property type="entry name" value="Znf_RING/FYVE/PHD"/>
</dbReference>
<dbReference type="Gene3D" id="3.30.40.10">
    <property type="entry name" value="Zinc/RING finger domain, C3HC4 (zinc finger)"/>
    <property type="match status" value="1"/>
</dbReference>
<dbReference type="PROSITE" id="PS50089">
    <property type="entry name" value="ZF_RING_2"/>
    <property type="match status" value="1"/>
</dbReference>
<evidence type="ECO:0000259" key="3">
    <source>
        <dbReference type="PROSITE" id="PS50089"/>
    </source>
</evidence>
<reference evidence="4" key="1">
    <citation type="submission" date="2020-05" db="EMBL/GenBank/DDBJ databases">
        <title>Phylogenomic resolution of chytrid fungi.</title>
        <authorList>
            <person name="Stajich J.E."/>
            <person name="Amses K."/>
            <person name="Simmons R."/>
            <person name="Seto K."/>
            <person name="Myers J."/>
            <person name="Bonds A."/>
            <person name="Quandt C.A."/>
            <person name="Barry K."/>
            <person name="Liu P."/>
            <person name="Grigoriev I."/>
            <person name="Longcore J.E."/>
            <person name="James T.Y."/>
        </authorList>
    </citation>
    <scope>NUCLEOTIDE SEQUENCE</scope>
    <source>
        <strain evidence="4">JEL0318</strain>
    </source>
</reference>
<dbReference type="InterPro" id="IPR001841">
    <property type="entry name" value="Znf_RING"/>
</dbReference>
<dbReference type="Pfam" id="PF13920">
    <property type="entry name" value="zf-C3HC4_3"/>
    <property type="match status" value="1"/>
</dbReference>
<dbReference type="EMBL" id="JADGJD010000100">
    <property type="protein sequence ID" value="KAJ3055003.1"/>
    <property type="molecule type" value="Genomic_DNA"/>
</dbReference>
<dbReference type="SUPFAM" id="SSF57850">
    <property type="entry name" value="RING/U-box"/>
    <property type="match status" value="1"/>
</dbReference>
<name>A0AAD5SI11_9FUNG</name>
<dbReference type="AlphaFoldDB" id="A0AAD5SI11"/>